<proteinExistence type="inferred from homology"/>
<dbReference type="GO" id="GO:0015344">
    <property type="term" value="F:siderophore uptake transmembrane transporter activity"/>
    <property type="evidence" value="ECO:0007669"/>
    <property type="project" value="TreeGrafter"/>
</dbReference>
<organism evidence="15 16">
    <name type="scientific">Bacteroides cellulosilyticus</name>
    <dbReference type="NCBI Taxonomy" id="246787"/>
    <lineage>
        <taxon>Bacteria</taxon>
        <taxon>Pseudomonadati</taxon>
        <taxon>Bacteroidota</taxon>
        <taxon>Bacteroidia</taxon>
        <taxon>Bacteroidales</taxon>
        <taxon>Bacteroidaceae</taxon>
        <taxon>Bacteroides</taxon>
    </lineage>
</organism>
<evidence type="ECO:0000256" key="7">
    <source>
        <dbReference type="ARBA" id="ARBA00023136"/>
    </source>
</evidence>
<evidence type="ECO:0000259" key="13">
    <source>
        <dbReference type="Pfam" id="PF00593"/>
    </source>
</evidence>
<dbReference type="Pfam" id="PF00593">
    <property type="entry name" value="TonB_dep_Rec_b-barrel"/>
    <property type="match status" value="1"/>
</dbReference>
<keyword evidence="9 10" id="KW-0998">Cell outer membrane</keyword>
<evidence type="ECO:0000313" key="16">
    <source>
        <dbReference type="Proteomes" id="UP000061809"/>
    </source>
</evidence>
<evidence type="ECO:0000256" key="3">
    <source>
        <dbReference type="ARBA" id="ARBA00022452"/>
    </source>
</evidence>
<comment type="similarity">
    <text evidence="10 11">Belongs to the TonB-dependent receptor family.</text>
</comment>
<dbReference type="InterPro" id="IPR000531">
    <property type="entry name" value="Beta-barrel_TonB"/>
</dbReference>
<dbReference type="PROSITE" id="PS52016">
    <property type="entry name" value="TONB_DEPENDENT_REC_3"/>
    <property type="match status" value="1"/>
</dbReference>
<keyword evidence="7 10" id="KW-0472">Membrane</keyword>
<keyword evidence="3 10" id="KW-1134">Transmembrane beta strand</keyword>
<dbReference type="Pfam" id="PF13715">
    <property type="entry name" value="CarbopepD_reg_2"/>
    <property type="match status" value="1"/>
</dbReference>
<evidence type="ECO:0000256" key="5">
    <source>
        <dbReference type="ARBA" id="ARBA00022729"/>
    </source>
</evidence>
<dbReference type="InterPro" id="IPR037066">
    <property type="entry name" value="Plug_dom_sf"/>
</dbReference>
<evidence type="ECO:0000256" key="1">
    <source>
        <dbReference type="ARBA" id="ARBA00004571"/>
    </source>
</evidence>
<dbReference type="Gene3D" id="2.40.170.20">
    <property type="entry name" value="TonB-dependent receptor, beta-barrel domain"/>
    <property type="match status" value="1"/>
</dbReference>
<reference evidence="15 16" key="1">
    <citation type="journal article" date="2015" name="Science">
        <title>Genetic determinants of in vivo fitness and diet responsiveness in multiple human gut Bacteroides.</title>
        <authorList>
            <person name="Wu M."/>
            <person name="McNulty N.P."/>
            <person name="Rodionov D.A."/>
            <person name="Khoroshkin M.S."/>
            <person name="Griffin N.W."/>
            <person name="Cheng J."/>
            <person name="Latreille P."/>
            <person name="Kerstetter R.A."/>
            <person name="Terrapon N."/>
            <person name="Henrissat B."/>
            <person name="Osterman A.L."/>
            <person name="Gordon J.I."/>
        </authorList>
    </citation>
    <scope>NUCLEOTIDE SEQUENCE [LARGE SCALE GENOMIC DNA]</scope>
    <source>
        <strain evidence="15 16">WH2</strain>
    </source>
</reference>
<dbReference type="Gene3D" id="2.170.130.10">
    <property type="entry name" value="TonB-dependent receptor, plug domain"/>
    <property type="match status" value="1"/>
</dbReference>
<evidence type="ECO:0000259" key="14">
    <source>
        <dbReference type="Pfam" id="PF07715"/>
    </source>
</evidence>
<keyword evidence="2 10" id="KW-0813">Transport</keyword>
<dbReference type="Pfam" id="PF07715">
    <property type="entry name" value="Plug"/>
    <property type="match status" value="1"/>
</dbReference>
<evidence type="ECO:0000256" key="10">
    <source>
        <dbReference type="PROSITE-ProRule" id="PRU01360"/>
    </source>
</evidence>
<dbReference type="InterPro" id="IPR039426">
    <property type="entry name" value="TonB-dep_rcpt-like"/>
</dbReference>
<dbReference type="PATRIC" id="fig|246787.4.peg.365"/>
<evidence type="ECO:0000256" key="8">
    <source>
        <dbReference type="ARBA" id="ARBA00023170"/>
    </source>
</evidence>
<dbReference type="InterPro" id="IPR036942">
    <property type="entry name" value="Beta-barrel_TonB_sf"/>
</dbReference>
<dbReference type="PANTHER" id="PTHR30069">
    <property type="entry name" value="TONB-DEPENDENT OUTER MEMBRANE RECEPTOR"/>
    <property type="match status" value="1"/>
</dbReference>
<evidence type="ECO:0000256" key="12">
    <source>
        <dbReference type="SAM" id="SignalP"/>
    </source>
</evidence>
<name>A0A0P0FTI5_9BACE</name>
<evidence type="ECO:0000256" key="4">
    <source>
        <dbReference type="ARBA" id="ARBA00022692"/>
    </source>
</evidence>
<accession>A0A0P0FTI5</accession>
<comment type="subcellular location">
    <subcellularLocation>
        <location evidence="1 10">Cell outer membrane</location>
        <topology evidence="1 10">Multi-pass membrane protein</topology>
    </subcellularLocation>
</comment>
<evidence type="ECO:0000256" key="2">
    <source>
        <dbReference type="ARBA" id="ARBA00022448"/>
    </source>
</evidence>
<dbReference type="SUPFAM" id="SSF56935">
    <property type="entry name" value="Porins"/>
    <property type="match status" value="1"/>
</dbReference>
<dbReference type="GO" id="GO:0009279">
    <property type="term" value="C:cell outer membrane"/>
    <property type="evidence" value="ECO:0007669"/>
    <property type="project" value="UniProtKB-SubCell"/>
</dbReference>
<keyword evidence="8" id="KW-0675">Receptor</keyword>
<feature type="chain" id="PRO_5006046624" evidence="12">
    <location>
        <begin position="22"/>
        <end position="786"/>
    </location>
</feature>
<feature type="domain" description="TonB-dependent receptor plug" evidence="14">
    <location>
        <begin position="132"/>
        <end position="223"/>
    </location>
</feature>
<dbReference type="Proteomes" id="UP000061809">
    <property type="component" value="Chromosome"/>
</dbReference>
<dbReference type="RefSeq" id="WP_029426872.1">
    <property type="nucleotide sequence ID" value="NZ_CP012801.1"/>
</dbReference>
<dbReference type="KEGG" id="bcel:BcellWH2_00348"/>
<gene>
    <name evidence="15" type="primary">btuB_1</name>
    <name evidence="15" type="ORF">BcellWH2_00348</name>
</gene>
<dbReference type="SUPFAM" id="SSF49464">
    <property type="entry name" value="Carboxypeptidase regulatory domain-like"/>
    <property type="match status" value="1"/>
</dbReference>
<evidence type="ECO:0000313" key="15">
    <source>
        <dbReference type="EMBL" id="ALJ57623.1"/>
    </source>
</evidence>
<keyword evidence="4 10" id="KW-0812">Transmembrane</keyword>
<evidence type="ECO:0000256" key="9">
    <source>
        <dbReference type="ARBA" id="ARBA00023237"/>
    </source>
</evidence>
<feature type="domain" description="TonB-dependent receptor-like beta-barrel" evidence="13">
    <location>
        <begin position="355"/>
        <end position="758"/>
    </location>
</feature>
<dbReference type="EMBL" id="CP012801">
    <property type="protein sequence ID" value="ALJ57623.1"/>
    <property type="molecule type" value="Genomic_DNA"/>
</dbReference>
<dbReference type="AlphaFoldDB" id="A0A0P0FTI5"/>
<dbReference type="InterPro" id="IPR008969">
    <property type="entry name" value="CarboxyPept-like_regulatory"/>
</dbReference>
<dbReference type="PANTHER" id="PTHR30069:SF29">
    <property type="entry name" value="HEMOGLOBIN AND HEMOGLOBIN-HAPTOGLOBIN-BINDING PROTEIN 1-RELATED"/>
    <property type="match status" value="1"/>
</dbReference>
<feature type="signal peptide" evidence="12">
    <location>
        <begin position="1"/>
        <end position="21"/>
    </location>
</feature>
<dbReference type="InterPro" id="IPR012910">
    <property type="entry name" value="Plug_dom"/>
</dbReference>
<evidence type="ECO:0000256" key="11">
    <source>
        <dbReference type="RuleBase" id="RU003357"/>
    </source>
</evidence>
<evidence type="ECO:0000256" key="6">
    <source>
        <dbReference type="ARBA" id="ARBA00023077"/>
    </source>
</evidence>
<protein>
    <submittedName>
        <fullName evidence="15">Vitamin B12 transporter BtuB</fullName>
    </submittedName>
</protein>
<keyword evidence="6 11" id="KW-0798">TonB box</keyword>
<dbReference type="Gene3D" id="2.60.40.1120">
    <property type="entry name" value="Carboxypeptidase-like, regulatory domain"/>
    <property type="match status" value="1"/>
</dbReference>
<keyword evidence="5 12" id="KW-0732">Signal</keyword>
<sequence length="786" mass="88536">MKIISCVLFMLTCLSQIGVIAQNTITLSGKITDQHGTPLSLVTIAVENTTSGTYTDDNGRYSLKVSPGKCTLVVSLIGYQTVRSTSNIQQNKTLNFTLEESAVTLNSVEVYGKTQTQKVKEGVFSVNALDIKPIVNSLNNLNDLVNRTTGIKVREEGGVGSDFDLSINGLSGNSIRYFLDGMPLDTKGSGVSLANLPVNIIDRIEIYKGVVPASLGTDALGGAINIITKQEKKNYLDVSYGIGSFHTHKADLNAQFVEPKTGLIIRPTVGVNYSKNDYRMKDVQMRDESGDNFIYGNPKRFHDDYFSLLGQIEVGVANKSWADAFFVSASYSKTDKELQTGAVQTKVYGMAERNSDAWNISAHYQKRNFILKNMQLNTALSHTWDHSLTVDTTYRKYYWDGGYIDGQRNEIMGKERSMRHYKRPLTVVRANLDYKLNNHHNFNLNYHLSRTGNDRYDDLDTTFEPSNDVVSKHILGFSYNQSLLEGKMENVFFIKDYINHPNIRQTDQPSVTGSEAVQGSTTKNYLGYGVGLRYTVAEALAVKVSYEHSVRLPIARELLGNGTNVYANVALKPENSDNFNAGLFGTWHPGTGHTFYYEASGFFRKVDNYIQSEVAEKEGTMKYTNVPAVHIKGVEGEVRYDWQGKLQLASNVSYQDARDQQKYKNGGKPSATYDNRVPNRPWLFGSAEAYYTFRNVALPESKLRLGCTYQWIHWYYLLWEAYGATEGKARIPAQHICNADITYSWKRGRYNIALECTNFLDKTAYDNYKLQKPGRAFFAKFRLFIN</sequence>
<dbReference type="GO" id="GO:0044718">
    <property type="term" value="P:siderophore transmembrane transport"/>
    <property type="evidence" value="ECO:0007669"/>
    <property type="project" value="TreeGrafter"/>
</dbReference>